<keyword evidence="4" id="KW-1185">Reference proteome</keyword>
<evidence type="ECO:0000256" key="2">
    <source>
        <dbReference type="SAM" id="Phobius"/>
    </source>
</evidence>
<keyword evidence="2" id="KW-0812">Transmembrane</keyword>
<organism evidence="3 4">
    <name type="scientific">Lasallia pustulata</name>
    <dbReference type="NCBI Taxonomy" id="136370"/>
    <lineage>
        <taxon>Eukaryota</taxon>
        <taxon>Fungi</taxon>
        <taxon>Dikarya</taxon>
        <taxon>Ascomycota</taxon>
        <taxon>Pezizomycotina</taxon>
        <taxon>Lecanoromycetes</taxon>
        <taxon>OSLEUM clade</taxon>
        <taxon>Umbilicariomycetidae</taxon>
        <taxon>Umbilicariales</taxon>
        <taxon>Umbilicariaceae</taxon>
        <taxon>Lasallia</taxon>
    </lineage>
</organism>
<evidence type="ECO:0000313" key="4">
    <source>
        <dbReference type="Proteomes" id="UP000192927"/>
    </source>
</evidence>
<accession>A0A1W5D9H2</accession>
<feature type="region of interest" description="Disordered" evidence="1">
    <location>
        <begin position="223"/>
        <end position="242"/>
    </location>
</feature>
<evidence type="ECO:0000256" key="1">
    <source>
        <dbReference type="SAM" id="MobiDB-lite"/>
    </source>
</evidence>
<dbReference type="AlphaFoldDB" id="A0A1W5D9H2"/>
<sequence length="552" mass="62132">MPTAADIITYIGVPLAVLGVTPILFTCLKALFTLHTVRKALSHNAHDAVTRASLISGIVEVEIPRCSITPLDRDDADYWQLNKTPSALKGGTWTVFYWNKIITGQRLYRLQYSDDLQEPQAEIDFEELISFLLDRGAVPDIKGLHMLRVSGLWTPTGTVILLSPDTTQSVLRVAQPHDSDGILSLVLQWKEVWDRRDLTSLPPSWLRLENLKHVPAKIAAEAVEDAKETEKEKEKIDSQHEYGTADDKAEIPYEKPDHSQATSLRCHLAFFEGRCVIDAVRYESNYQSSNARTNVQHLRKSSIGYWFSNAAIALGQVKGMALWTCHLPESIRLLSAKETVPCGVMVLLGLLDEADTPTWATQYDPYEDVSRHHSKFVAQSHKIAAERLLPPAQAEAARAARQIEERFAFSDESQARLRRDRERGEKRKTEALNSSRLASGVVAQAAMNHLSENAGFEASTEVQRTAERILFEMVKEEPKALAICKFLDHWQRWNDRGGMNREDLALATESPINFSYAACLMGLFREASIREESSVALDLQECVRVWKKVRLG</sequence>
<keyword evidence="2" id="KW-1133">Transmembrane helix</keyword>
<dbReference type="EMBL" id="FWEW01003550">
    <property type="protein sequence ID" value="SLM39783.1"/>
    <property type="molecule type" value="Genomic_DNA"/>
</dbReference>
<reference evidence="4" key="1">
    <citation type="submission" date="2017-03" db="EMBL/GenBank/DDBJ databases">
        <authorList>
            <person name="Sharma R."/>
            <person name="Thines M."/>
        </authorList>
    </citation>
    <scope>NUCLEOTIDE SEQUENCE [LARGE SCALE GENOMIC DNA]</scope>
</reference>
<evidence type="ECO:0000313" key="3">
    <source>
        <dbReference type="EMBL" id="SLM39783.1"/>
    </source>
</evidence>
<dbReference type="Proteomes" id="UP000192927">
    <property type="component" value="Unassembled WGS sequence"/>
</dbReference>
<feature type="transmembrane region" description="Helical" evidence="2">
    <location>
        <begin position="7"/>
        <end position="32"/>
    </location>
</feature>
<protein>
    <submittedName>
        <fullName evidence="3">Uncharacterized protein</fullName>
    </submittedName>
</protein>
<feature type="compositionally biased region" description="Basic and acidic residues" evidence="1">
    <location>
        <begin position="224"/>
        <end position="242"/>
    </location>
</feature>
<keyword evidence="2" id="KW-0472">Membrane</keyword>
<name>A0A1W5D9H2_9LECA</name>
<proteinExistence type="predicted"/>